<keyword evidence="4" id="KW-1185">Reference proteome</keyword>
<dbReference type="PANTHER" id="PTHR47307">
    <property type="entry name" value="GLUTATHIONE-REGULATED POTASSIUM-EFFLUX SYSTEM ANCILLARY PROTEIN KEFG"/>
    <property type="match status" value="1"/>
</dbReference>
<dbReference type="PANTHER" id="PTHR47307:SF1">
    <property type="entry name" value="GLUTATHIONE-REGULATED POTASSIUM-EFFLUX SYSTEM ANCILLARY PROTEIN KEFG"/>
    <property type="match status" value="1"/>
</dbReference>
<dbReference type="EMBL" id="JGYN01000002">
    <property type="protein sequence ID" value="KFI53810.1"/>
    <property type="molecule type" value="Genomic_DNA"/>
</dbReference>
<reference evidence="3 4" key="1">
    <citation type="submission" date="2014-03" db="EMBL/GenBank/DDBJ databases">
        <title>Genomics of Bifidobacteria.</title>
        <authorList>
            <person name="Ventura M."/>
            <person name="Milani C."/>
            <person name="Lugli G.A."/>
        </authorList>
    </citation>
    <scope>NUCLEOTIDE SEQUENCE [LARGE SCALE GENOMIC DNA]</scope>
    <source>
        <strain evidence="3 4">DSM 23969</strain>
    </source>
</reference>
<comment type="caution">
    <text evidence="3">The sequence shown here is derived from an EMBL/GenBank/DDBJ whole genome shotgun (WGS) entry which is preliminary data.</text>
</comment>
<accession>A0A087A4W0</accession>
<sequence length="175" mass="19269">MAKKTLVLVFHPGLNDQSHVNKTLADAAAELDNVTVRDEYALYPDGKIDVAAEQAAVEAADRIVFQFPLWWFSSPALLKTWEDEVLQHGWAYGSEGHVFEGKEFQVAVSTGSPEANYQPDGANKFVIDQVLVPFQGTANYISATWVKPFVTFGAFGITDEALAEAAKNYQEQLAK</sequence>
<name>A0A087A4W0_9BIFI</name>
<dbReference type="Pfam" id="PF02525">
    <property type="entry name" value="Flavodoxin_2"/>
    <property type="match status" value="1"/>
</dbReference>
<evidence type="ECO:0000256" key="1">
    <source>
        <dbReference type="ARBA" id="ARBA00023002"/>
    </source>
</evidence>
<dbReference type="Proteomes" id="UP000029108">
    <property type="component" value="Unassembled WGS sequence"/>
</dbReference>
<dbReference type="EC" id="1.6.5.2" evidence="3"/>
<gene>
    <name evidence="3" type="ORF">BBIA_1407</name>
</gene>
<dbReference type="OrthoDB" id="9798454at2"/>
<dbReference type="Gene3D" id="3.40.50.360">
    <property type="match status" value="1"/>
</dbReference>
<dbReference type="InterPro" id="IPR029039">
    <property type="entry name" value="Flavoprotein-like_sf"/>
</dbReference>
<evidence type="ECO:0000313" key="4">
    <source>
        <dbReference type="Proteomes" id="UP000029108"/>
    </source>
</evidence>
<dbReference type="GO" id="GO:0009055">
    <property type="term" value="F:electron transfer activity"/>
    <property type="evidence" value="ECO:0007669"/>
    <property type="project" value="TreeGrafter"/>
</dbReference>
<organism evidence="3 4">
    <name type="scientific">Bifidobacterium biavatii DSM 23969</name>
    <dbReference type="NCBI Taxonomy" id="1437608"/>
    <lineage>
        <taxon>Bacteria</taxon>
        <taxon>Bacillati</taxon>
        <taxon>Actinomycetota</taxon>
        <taxon>Actinomycetes</taxon>
        <taxon>Bifidobacteriales</taxon>
        <taxon>Bifidobacteriaceae</taxon>
        <taxon>Bifidobacterium</taxon>
    </lineage>
</organism>
<evidence type="ECO:0000313" key="3">
    <source>
        <dbReference type="EMBL" id="KFI53810.1"/>
    </source>
</evidence>
<dbReference type="eggNOG" id="COG2249">
    <property type="taxonomic scope" value="Bacteria"/>
</dbReference>
<protein>
    <submittedName>
        <fullName evidence="3">NAD(P)H oxidoreductase YwrO</fullName>
        <ecNumber evidence="3">1.6.5.2</ecNumber>
    </submittedName>
</protein>
<dbReference type="GO" id="GO:0010181">
    <property type="term" value="F:FMN binding"/>
    <property type="evidence" value="ECO:0007669"/>
    <property type="project" value="TreeGrafter"/>
</dbReference>
<dbReference type="AlphaFoldDB" id="A0A087A4W0"/>
<dbReference type="InterPro" id="IPR046980">
    <property type="entry name" value="KefG/KefF"/>
</dbReference>
<dbReference type="InterPro" id="IPR003680">
    <property type="entry name" value="Flavodoxin_fold"/>
</dbReference>
<dbReference type="STRING" id="1437608.GCA_000771645_01562"/>
<feature type="domain" description="Flavodoxin-like fold" evidence="2">
    <location>
        <begin position="3"/>
        <end position="173"/>
    </location>
</feature>
<keyword evidence="1 3" id="KW-0560">Oxidoreductase</keyword>
<dbReference type="SUPFAM" id="SSF52218">
    <property type="entry name" value="Flavoproteins"/>
    <property type="match status" value="1"/>
</dbReference>
<dbReference type="RefSeq" id="WP_033492400.1">
    <property type="nucleotide sequence ID" value="NZ_JDUU01000003.1"/>
</dbReference>
<evidence type="ECO:0000259" key="2">
    <source>
        <dbReference type="Pfam" id="PF02525"/>
    </source>
</evidence>
<dbReference type="GO" id="GO:0003955">
    <property type="term" value="F:NAD(P)H dehydrogenase (quinone) activity"/>
    <property type="evidence" value="ECO:0007669"/>
    <property type="project" value="UniProtKB-EC"/>
</dbReference>
<proteinExistence type="predicted"/>